<dbReference type="EMBL" id="BMZI01000004">
    <property type="protein sequence ID" value="GHB19635.1"/>
    <property type="molecule type" value="Genomic_DNA"/>
</dbReference>
<keyword evidence="4" id="KW-0012">Acyltransferase</keyword>
<keyword evidence="2" id="KW-0963">Cytoplasm</keyword>
<evidence type="ECO:0000259" key="6">
    <source>
        <dbReference type="PROSITE" id="PS51186"/>
    </source>
</evidence>
<evidence type="ECO:0000313" key="7">
    <source>
        <dbReference type="EMBL" id="GHB19635.1"/>
    </source>
</evidence>
<evidence type="ECO:0000256" key="4">
    <source>
        <dbReference type="ARBA" id="ARBA00023315"/>
    </source>
</evidence>
<feature type="region of interest" description="Disordered" evidence="5">
    <location>
        <begin position="144"/>
        <end position="166"/>
    </location>
</feature>
<dbReference type="InterPro" id="IPR000182">
    <property type="entry name" value="GNAT_dom"/>
</dbReference>
<evidence type="ECO:0000256" key="2">
    <source>
        <dbReference type="ARBA" id="ARBA00022490"/>
    </source>
</evidence>
<dbReference type="PROSITE" id="PS51186">
    <property type="entry name" value="GNAT"/>
    <property type="match status" value="1"/>
</dbReference>
<dbReference type="InterPro" id="IPR016181">
    <property type="entry name" value="Acyl_CoA_acyltransferase"/>
</dbReference>
<dbReference type="InterPro" id="IPR006464">
    <property type="entry name" value="AcTrfase_RimI/Ard1"/>
</dbReference>
<dbReference type="Proteomes" id="UP000646745">
    <property type="component" value="Unassembled WGS sequence"/>
</dbReference>
<dbReference type="Gene3D" id="3.40.630.30">
    <property type="match status" value="1"/>
</dbReference>
<dbReference type="NCBIfam" id="TIGR01575">
    <property type="entry name" value="rimI"/>
    <property type="match status" value="1"/>
</dbReference>
<accession>A0ABQ3DYA9</accession>
<proteinExistence type="inferred from homology"/>
<evidence type="ECO:0000256" key="1">
    <source>
        <dbReference type="ARBA" id="ARBA00005395"/>
    </source>
</evidence>
<feature type="domain" description="N-acetyltransferase" evidence="6">
    <location>
        <begin position="1"/>
        <end position="159"/>
    </location>
</feature>
<comment type="caution">
    <text evidence="7">The sequence shown here is derived from an EMBL/GenBank/DDBJ whole genome shotgun (WGS) entry which is preliminary data.</text>
</comment>
<keyword evidence="8" id="KW-1185">Reference proteome</keyword>
<name>A0ABQ3DYA9_9GAMM</name>
<dbReference type="PANTHER" id="PTHR43420:SF12">
    <property type="entry name" value="N-ACETYLTRANSFERASE DOMAIN-CONTAINING PROTEIN"/>
    <property type="match status" value="1"/>
</dbReference>
<protein>
    <recommendedName>
        <fullName evidence="6">N-acetyltransferase domain-containing protein</fullName>
    </recommendedName>
</protein>
<reference evidence="8" key="1">
    <citation type="journal article" date="2019" name="Int. J. Syst. Evol. Microbiol.">
        <title>The Global Catalogue of Microorganisms (GCM) 10K type strain sequencing project: providing services to taxonomists for standard genome sequencing and annotation.</title>
        <authorList>
            <consortium name="The Broad Institute Genomics Platform"/>
            <consortium name="The Broad Institute Genome Sequencing Center for Infectious Disease"/>
            <person name="Wu L."/>
            <person name="Ma J."/>
        </authorList>
    </citation>
    <scope>NUCLEOTIDE SEQUENCE [LARGE SCALE GENOMIC DNA]</scope>
    <source>
        <strain evidence="8">KCTC 32998</strain>
    </source>
</reference>
<evidence type="ECO:0000256" key="5">
    <source>
        <dbReference type="SAM" id="MobiDB-lite"/>
    </source>
</evidence>
<dbReference type="CDD" id="cd04301">
    <property type="entry name" value="NAT_SF"/>
    <property type="match status" value="1"/>
</dbReference>
<dbReference type="InterPro" id="IPR050680">
    <property type="entry name" value="YpeA/RimI_acetyltransf"/>
</dbReference>
<dbReference type="SUPFAM" id="SSF55729">
    <property type="entry name" value="Acyl-CoA N-acyltransferases (Nat)"/>
    <property type="match status" value="1"/>
</dbReference>
<evidence type="ECO:0000313" key="8">
    <source>
        <dbReference type="Proteomes" id="UP000646745"/>
    </source>
</evidence>
<dbReference type="RefSeq" id="WP_229809023.1">
    <property type="nucleotide sequence ID" value="NZ_BMZI01000004.1"/>
</dbReference>
<organism evidence="7 8">
    <name type="scientific">Salinicola rhizosphaerae</name>
    <dbReference type="NCBI Taxonomy" id="1443141"/>
    <lineage>
        <taxon>Bacteria</taxon>
        <taxon>Pseudomonadati</taxon>
        <taxon>Pseudomonadota</taxon>
        <taxon>Gammaproteobacteria</taxon>
        <taxon>Oceanospirillales</taxon>
        <taxon>Halomonadaceae</taxon>
        <taxon>Salinicola</taxon>
    </lineage>
</organism>
<comment type="similarity">
    <text evidence="1">Belongs to the acetyltransferase family. RimI subfamily.</text>
</comment>
<sequence length="166" mass="18337">MSTRELAVAVLPALLQGRHLDSLMALERLANDDAWSAALLDAALADRDVEVWGVWDASRSNLMAAAVVAYLPFDAELQSICVAPDARRRGVARSLLEWVIDSARARNAERMLLELRASNVAARALYERMGFGVDGQRRGYYRREDGSSEDAVLMSRPLDSRETGTD</sequence>
<dbReference type="Pfam" id="PF00583">
    <property type="entry name" value="Acetyltransf_1"/>
    <property type="match status" value="1"/>
</dbReference>
<gene>
    <name evidence="7" type="ORF">GCM10009038_17910</name>
</gene>
<keyword evidence="3" id="KW-0808">Transferase</keyword>
<dbReference type="PANTHER" id="PTHR43420">
    <property type="entry name" value="ACETYLTRANSFERASE"/>
    <property type="match status" value="1"/>
</dbReference>
<evidence type="ECO:0000256" key="3">
    <source>
        <dbReference type="ARBA" id="ARBA00022679"/>
    </source>
</evidence>